<evidence type="ECO:0000256" key="6">
    <source>
        <dbReference type="ARBA" id="ARBA00022989"/>
    </source>
</evidence>
<evidence type="ECO:0000256" key="2">
    <source>
        <dbReference type="ARBA" id="ARBA00009306"/>
    </source>
</evidence>
<evidence type="ECO:0000256" key="1">
    <source>
        <dbReference type="ARBA" id="ARBA00004651"/>
    </source>
</evidence>
<name>A0A1H7SYN5_9HYPH</name>
<dbReference type="Gene3D" id="1.10.3720.10">
    <property type="entry name" value="MetI-like"/>
    <property type="match status" value="1"/>
</dbReference>
<keyword evidence="6 8" id="KW-1133">Transmembrane helix</keyword>
<evidence type="ECO:0000259" key="9">
    <source>
        <dbReference type="PROSITE" id="PS50928"/>
    </source>
</evidence>
<comment type="similarity">
    <text evidence="2 8">Belongs to the binding-protein-dependent transport system permease family.</text>
</comment>
<dbReference type="EMBL" id="FOAN01000005">
    <property type="protein sequence ID" value="SEL76637.1"/>
    <property type="molecule type" value="Genomic_DNA"/>
</dbReference>
<evidence type="ECO:0000256" key="7">
    <source>
        <dbReference type="ARBA" id="ARBA00023136"/>
    </source>
</evidence>
<keyword evidence="4" id="KW-1003">Cell membrane</keyword>
<dbReference type="GO" id="GO:0055085">
    <property type="term" value="P:transmembrane transport"/>
    <property type="evidence" value="ECO:0007669"/>
    <property type="project" value="InterPro"/>
</dbReference>
<feature type="transmembrane region" description="Helical" evidence="8">
    <location>
        <begin position="28"/>
        <end position="47"/>
    </location>
</feature>
<feature type="transmembrane region" description="Helical" evidence="8">
    <location>
        <begin position="92"/>
        <end position="114"/>
    </location>
</feature>
<dbReference type="InterPro" id="IPR000515">
    <property type="entry name" value="MetI-like"/>
</dbReference>
<feature type="domain" description="ABC transmembrane type-1" evidence="9">
    <location>
        <begin position="88"/>
        <end position="300"/>
    </location>
</feature>
<gene>
    <name evidence="10" type="ORF">SAMN04515666_105240</name>
</gene>
<evidence type="ECO:0000256" key="8">
    <source>
        <dbReference type="RuleBase" id="RU363032"/>
    </source>
</evidence>
<keyword evidence="7 8" id="KW-0472">Membrane</keyword>
<evidence type="ECO:0000256" key="3">
    <source>
        <dbReference type="ARBA" id="ARBA00022448"/>
    </source>
</evidence>
<dbReference type="SUPFAM" id="SSF161098">
    <property type="entry name" value="MetI-like"/>
    <property type="match status" value="1"/>
</dbReference>
<sequence length="313" mass="34195">MADTVLTNRLAKPRVLQLASWRPRRSTLLAFGLLAPSLILLTLFTYWPVAQVFWQSLHNQQKVGGPQGFVGLANFAALFADAAFRKALANNLLYAVGTVIPSLVLALGFAMALVRSSRVNALFRSLFFLPVLIPLVAAASVFLFIFLPNAGLLDYHLAKLAISGPNWLGDPDIALYSIMGLTIWKNAGYYMLFFLAGLQAVPADAYEAAILDGANPWQRLRYVTLPYIKPTIGFVLVIGLINVVTQVDHVFVLTKGGPSDSTNLLLFYVYQQAVESYDAGRAAAGTLVMLALLLVISASSLRTIERSFGERDR</sequence>
<dbReference type="CDD" id="cd06261">
    <property type="entry name" value="TM_PBP2"/>
    <property type="match status" value="1"/>
</dbReference>
<evidence type="ECO:0000313" key="10">
    <source>
        <dbReference type="EMBL" id="SEL76637.1"/>
    </source>
</evidence>
<evidence type="ECO:0000256" key="5">
    <source>
        <dbReference type="ARBA" id="ARBA00022692"/>
    </source>
</evidence>
<dbReference type="OrthoDB" id="7939379at2"/>
<accession>A0A1H7SYN5</accession>
<dbReference type="PROSITE" id="PS50928">
    <property type="entry name" value="ABC_TM1"/>
    <property type="match status" value="1"/>
</dbReference>
<dbReference type="STRING" id="1036779.SAMN04515666_105240"/>
<feature type="transmembrane region" description="Helical" evidence="8">
    <location>
        <begin position="282"/>
        <end position="304"/>
    </location>
</feature>
<dbReference type="Proteomes" id="UP000199664">
    <property type="component" value="Unassembled WGS sequence"/>
</dbReference>
<dbReference type="InterPro" id="IPR050809">
    <property type="entry name" value="UgpAE/MalFG_permease"/>
</dbReference>
<keyword evidence="11" id="KW-1185">Reference proteome</keyword>
<dbReference type="AlphaFoldDB" id="A0A1H7SYN5"/>
<dbReference type="InterPro" id="IPR035906">
    <property type="entry name" value="MetI-like_sf"/>
</dbReference>
<comment type="subcellular location">
    <subcellularLocation>
        <location evidence="1 8">Cell membrane</location>
        <topology evidence="1 8">Multi-pass membrane protein</topology>
    </subcellularLocation>
</comment>
<reference evidence="11" key="1">
    <citation type="submission" date="2016-10" db="EMBL/GenBank/DDBJ databases">
        <authorList>
            <person name="Varghese N."/>
            <person name="Submissions S."/>
        </authorList>
    </citation>
    <scope>NUCLEOTIDE SEQUENCE [LARGE SCALE GENOMIC DNA]</scope>
    <source>
        <strain evidence="11">LMG 26383,CCUG 61248,R- 45681</strain>
    </source>
</reference>
<dbReference type="GO" id="GO:0005886">
    <property type="term" value="C:plasma membrane"/>
    <property type="evidence" value="ECO:0007669"/>
    <property type="project" value="UniProtKB-SubCell"/>
</dbReference>
<feature type="transmembrane region" description="Helical" evidence="8">
    <location>
        <begin position="126"/>
        <end position="147"/>
    </location>
</feature>
<dbReference type="PANTHER" id="PTHR43227">
    <property type="entry name" value="BLL4140 PROTEIN"/>
    <property type="match status" value="1"/>
</dbReference>
<evidence type="ECO:0000313" key="11">
    <source>
        <dbReference type="Proteomes" id="UP000199664"/>
    </source>
</evidence>
<evidence type="ECO:0000256" key="4">
    <source>
        <dbReference type="ARBA" id="ARBA00022475"/>
    </source>
</evidence>
<proteinExistence type="inferred from homology"/>
<keyword evidence="3 8" id="KW-0813">Transport</keyword>
<dbReference type="Pfam" id="PF00528">
    <property type="entry name" value="BPD_transp_1"/>
    <property type="match status" value="1"/>
</dbReference>
<dbReference type="PANTHER" id="PTHR43227:SF11">
    <property type="entry name" value="BLL4140 PROTEIN"/>
    <property type="match status" value="1"/>
</dbReference>
<protein>
    <submittedName>
        <fullName evidence="10">Carbohydrate ABC transporter membrane protein 1, CUT1 family</fullName>
    </submittedName>
</protein>
<feature type="transmembrane region" description="Helical" evidence="8">
    <location>
        <begin position="227"/>
        <end position="245"/>
    </location>
</feature>
<dbReference type="RefSeq" id="WP_091836541.1">
    <property type="nucleotide sequence ID" value="NZ_FOAN01000005.1"/>
</dbReference>
<organism evidence="10 11">
    <name type="scientific">Bosea lupini</name>
    <dbReference type="NCBI Taxonomy" id="1036779"/>
    <lineage>
        <taxon>Bacteria</taxon>
        <taxon>Pseudomonadati</taxon>
        <taxon>Pseudomonadota</taxon>
        <taxon>Alphaproteobacteria</taxon>
        <taxon>Hyphomicrobiales</taxon>
        <taxon>Boseaceae</taxon>
        <taxon>Bosea</taxon>
    </lineage>
</organism>
<keyword evidence="5 8" id="KW-0812">Transmembrane</keyword>